<organism evidence="1">
    <name type="scientific">Spirodela intermedia</name>
    <name type="common">Intermediate duckweed</name>
    <dbReference type="NCBI Taxonomy" id="51605"/>
    <lineage>
        <taxon>Eukaryota</taxon>
        <taxon>Viridiplantae</taxon>
        <taxon>Streptophyta</taxon>
        <taxon>Embryophyta</taxon>
        <taxon>Tracheophyta</taxon>
        <taxon>Spermatophyta</taxon>
        <taxon>Magnoliopsida</taxon>
        <taxon>Liliopsida</taxon>
        <taxon>Araceae</taxon>
        <taxon>Lemnoideae</taxon>
        <taxon>Spirodela</taxon>
    </lineage>
</organism>
<keyword evidence="3" id="KW-1185">Reference proteome</keyword>
<accession>A0A7I8JLW6</accession>
<reference evidence="1" key="1">
    <citation type="submission" date="2019-12" db="EMBL/GenBank/DDBJ databases">
        <authorList>
            <person name="Scholz U."/>
            <person name="Mascher M."/>
            <person name="Fiebig A."/>
        </authorList>
    </citation>
    <scope>NUCLEOTIDE SEQUENCE</scope>
</reference>
<sequence>MVSTSRRFAEYSATCKLDGKHYLKWCQVISHLIGAGPKPGDPRFEAYDEEDTMIMVSLLNSTIPVIGSTCMFLATPKDIWDGIWQTYFKARDAAQIYEGEGDTVTSYANQLKASWQELDYYRMIKITLKTIRDFLVGLNLEFDQVKTQVLGKHEDLGTVL</sequence>
<name>A0A7I8JLW6_SPIIN</name>
<evidence type="ECO:0000313" key="3">
    <source>
        <dbReference type="Proteomes" id="UP000663760"/>
    </source>
</evidence>
<dbReference type="EMBL" id="LR743601">
    <property type="protein sequence ID" value="CAA2631538.1"/>
    <property type="molecule type" value="Genomic_DNA"/>
</dbReference>
<dbReference type="EMBL" id="LR746277">
    <property type="protein sequence ID" value="CAA7407868.1"/>
    <property type="molecule type" value="Genomic_DNA"/>
</dbReference>
<dbReference type="AlphaFoldDB" id="A0A7I8JLW6"/>
<evidence type="ECO:0000313" key="1">
    <source>
        <dbReference type="EMBL" id="CAA2631538.1"/>
    </source>
</evidence>
<dbReference type="Proteomes" id="UP000663760">
    <property type="component" value="Chromosome 14"/>
</dbReference>
<dbReference type="OrthoDB" id="687178at2759"/>
<proteinExistence type="predicted"/>
<protein>
    <submittedName>
        <fullName evidence="1">Uncharacterized protein</fullName>
    </submittedName>
</protein>
<evidence type="ECO:0000313" key="2">
    <source>
        <dbReference type="EMBL" id="CAA7407868.1"/>
    </source>
</evidence>
<gene>
    <name evidence="1" type="ORF">SI7747_14017186</name>
    <name evidence="2" type="ORF">SI8410_14018546</name>
</gene>